<organism evidence="5 6">
    <name type="scientific">Micavibrio aeruginosavorus</name>
    <dbReference type="NCBI Taxonomy" id="349221"/>
    <lineage>
        <taxon>Bacteria</taxon>
        <taxon>Pseudomonadati</taxon>
        <taxon>Bdellovibrionota</taxon>
        <taxon>Bdellovibrionia</taxon>
        <taxon>Bdellovibrionales</taxon>
        <taxon>Pseudobdellovibrionaceae</taxon>
        <taxon>Micavibrio</taxon>
    </lineage>
</organism>
<dbReference type="InterPro" id="IPR050469">
    <property type="entry name" value="Diguanylate_Cyclase"/>
</dbReference>
<dbReference type="Gene3D" id="3.30.70.270">
    <property type="match status" value="1"/>
</dbReference>
<dbReference type="InterPro" id="IPR029787">
    <property type="entry name" value="Nucleotide_cyclase"/>
</dbReference>
<dbReference type="SUPFAM" id="SSF55073">
    <property type="entry name" value="Nucleotide cyclase"/>
    <property type="match status" value="1"/>
</dbReference>
<dbReference type="EMBL" id="CP066681">
    <property type="protein sequence ID" value="QQG36899.1"/>
    <property type="molecule type" value="Genomic_DNA"/>
</dbReference>
<dbReference type="PANTHER" id="PTHR45138">
    <property type="entry name" value="REGULATORY COMPONENTS OF SENSORY TRANSDUCTION SYSTEM"/>
    <property type="match status" value="1"/>
</dbReference>
<evidence type="ECO:0000259" key="4">
    <source>
        <dbReference type="PROSITE" id="PS50887"/>
    </source>
</evidence>
<dbReference type="Proteomes" id="UP000595362">
    <property type="component" value="Chromosome"/>
</dbReference>
<feature type="domain" description="GGDEF" evidence="4">
    <location>
        <begin position="148"/>
        <end position="282"/>
    </location>
</feature>
<comment type="catalytic activity">
    <reaction evidence="2">
        <text>2 GTP = 3',3'-c-di-GMP + 2 diphosphate</text>
        <dbReference type="Rhea" id="RHEA:24898"/>
        <dbReference type="ChEBI" id="CHEBI:33019"/>
        <dbReference type="ChEBI" id="CHEBI:37565"/>
        <dbReference type="ChEBI" id="CHEBI:58805"/>
        <dbReference type="EC" id="2.7.7.65"/>
    </reaction>
</comment>
<dbReference type="PANTHER" id="PTHR45138:SF9">
    <property type="entry name" value="DIGUANYLATE CYCLASE DGCM-RELATED"/>
    <property type="match status" value="1"/>
</dbReference>
<dbReference type="CDD" id="cd01949">
    <property type="entry name" value="GGDEF"/>
    <property type="match status" value="1"/>
</dbReference>
<evidence type="ECO:0000256" key="2">
    <source>
        <dbReference type="ARBA" id="ARBA00034247"/>
    </source>
</evidence>
<feature type="compositionally biased region" description="Basic and acidic residues" evidence="3">
    <location>
        <begin position="267"/>
        <end position="278"/>
    </location>
</feature>
<dbReference type="GO" id="GO:0043709">
    <property type="term" value="P:cell adhesion involved in single-species biofilm formation"/>
    <property type="evidence" value="ECO:0007669"/>
    <property type="project" value="TreeGrafter"/>
</dbReference>
<reference evidence="5 6" key="1">
    <citation type="submission" date="2020-07" db="EMBL/GenBank/DDBJ databases">
        <title>Huge and variable diversity of episymbiotic CPR bacteria and DPANN archaea in groundwater ecosystems.</title>
        <authorList>
            <person name="He C.Y."/>
            <person name="Keren R."/>
            <person name="Whittaker M."/>
            <person name="Farag I.F."/>
            <person name="Doudna J."/>
            <person name="Cate J.H.D."/>
            <person name="Banfield J.F."/>
        </authorList>
    </citation>
    <scope>NUCLEOTIDE SEQUENCE [LARGE SCALE GENOMIC DNA]</scope>
    <source>
        <strain evidence="5">NC_groundwater_70_Ag_B-0.1um_54_66</strain>
    </source>
</reference>
<evidence type="ECO:0000313" key="5">
    <source>
        <dbReference type="EMBL" id="QQG36899.1"/>
    </source>
</evidence>
<feature type="region of interest" description="Disordered" evidence="3">
    <location>
        <begin position="267"/>
        <end position="294"/>
    </location>
</feature>
<dbReference type="EC" id="2.7.7.65" evidence="1"/>
<dbReference type="InterPro" id="IPR000160">
    <property type="entry name" value="GGDEF_dom"/>
</dbReference>
<dbReference type="GO" id="GO:0052621">
    <property type="term" value="F:diguanylate cyclase activity"/>
    <property type="evidence" value="ECO:0007669"/>
    <property type="project" value="UniProtKB-EC"/>
</dbReference>
<gene>
    <name evidence="5" type="ORF">HYS17_03760</name>
</gene>
<protein>
    <recommendedName>
        <fullName evidence="1">diguanylate cyclase</fullName>
        <ecNumber evidence="1">2.7.7.65</ecNumber>
    </recommendedName>
</protein>
<evidence type="ECO:0000256" key="1">
    <source>
        <dbReference type="ARBA" id="ARBA00012528"/>
    </source>
</evidence>
<evidence type="ECO:0000256" key="3">
    <source>
        <dbReference type="SAM" id="MobiDB-lite"/>
    </source>
</evidence>
<proteinExistence type="predicted"/>
<accession>A0A7T5R3N0</accession>
<dbReference type="SMART" id="SM00267">
    <property type="entry name" value="GGDEF"/>
    <property type="match status" value="1"/>
</dbReference>
<dbReference type="NCBIfam" id="TIGR00254">
    <property type="entry name" value="GGDEF"/>
    <property type="match status" value="1"/>
</dbReference>
<dbReference type="PROSITE" id="PS50887">
    <property type="entry name" value="GGDEF"/>
    <property type="match status" value="1"/>
</dbReference>
<evidence type="ECO:0000313" key="6">
    <source>
        <dbReference type="Proteomes" id="UP000595362"/>
    </source>
</evidence>
<name>A0A7T5R3N0_9BACT</name>
<dbReference type="InterPro" id="IPR043128">
    <property type="entry name" value="Rev_trsase/Diguanyl_cyclase"/>
</dbReference>
<sequence length="294" mass="32243">MTTEIVKSREIAVAAAVAGAALTGITLAGDVHRTNGKLSGRKGKAAKNHPPAGLEYKPADAQTLFATLEQHQREKEGWDRSMSATLALLKQAHNMLEQAETRIFEQEQRICQLEKVATTDELTGLLNRRGFYDAFSGEIERCNRGLVQSGLLVLIDLDNFKMINDTYGHLAGDAALRLVARTLKTEIRAMDSAARLGGDEFVLLLSHTSKRDAASRAQTIGWKLNNLSLAWYGEEIPVRASLGLKDFRAGDKAEMIFNAADAGLYEQKESRKGSRESSRTVLNDPLTEEQSVTA</sequence>
<dbReference type="Pfam" id="PF00990">
    <property type="entry name" value="GGDEF"/>
    <property type="match status" value="1"/>
</dbReference>
<dbReference type="GO" id="GO:0005886">
    <property type="term" value="C:plasma membrane"/>
    <property type="evidence" value="ECO:0007669"/>
    <property type="project" value="TreeGrafter"/>
</dbReference>
<dbReference type="GO" id="GO:1902201">
    <property type="term" value="P:negative regulation of bacterial-type flagellum-dependent cell motility"/>
    <property type="evidence" value="ECO:0007669"/>
    <property type="project" value="TreeGrafter"/>
</dbReference>
<dbReference type="AlphaFoldDB" id="A0A7T5R3N0"/>